<proteinExistence type="predicted"/>
<dbReference type="Proteomes" id="UP001209540">
    <property type="component" value="Unassembled WGS sequence"/>
</dbReference>
<reference evidence="1" key="1">
    <citation type="journal article" date="2022" name="IScience">
        <title>Evolution of zygomycete secretomes and the origins of terrestrial fungal ecologies.</title>
        <authorList>
            <person name="Chang Y."/>
            <person name="Wang Y."/>
            <person name="Mondo S."/>
            <person name="Ahrendt S."/>
            <person name="Andreopoulos W."/>
            <person name="Barry K."/>
            <person name="Beard J."/>
            <person name="Benny G.L."/>
            <person name="Blankenship S."/>
            <person name="Bonito G."/>
            <person name="Cuomo C."/>
            <person name="Desiro A."/>
            <person name="Gervers K.A."/>
            <person name="Hundley H."/>
            <person name="Kuo A."/>
            <person name="LaButti K."/>
            <person name="Lang B.F."/>
            <person name="Lipzen A."/>
            <person name="O'Donnell K."/>
            <person name="Pangilinan J."/>
            <person name="Reynolds N."/>
            <person name="Sandor L."/>
            <person name="Smith M.E."/>
            <person name="Tsang A."/>
            <person name="Grigoriev I.V."/>
            <person name="Stajich J.E."/>
            <person name="Spatafora J.W."/>
        </authorList>
    </citation>
    <scope>NUCLEOTIDE SEQUENCE</scope>
    <source>
        <strain evidence="1">RSA 2281</strain>
    </source>
</reference>
<name>A0AAD5P773_9FUNG</name>
<evidence type="ECO:0000313" key="2">
    <source>
        <dbReference type="Proteomes" id="UP001209540"/>
    </source>
</evidence>
<dbReference type="EMBL" id="JAIXMP010000058">
    <property type="protein sequence ID" value="KAI9244576.1"/>
    <property type="molecule type" value="Genomic_DNA"/>
</dbReference>
<keyword evidence="2" id="KW-1185">Reference proteome</keyword>
<dbReference type="AlphaFoldDB" id="A0AAD5P773"/>
<evidence type="ECO:0000313" key="1">
    <source>
        <dbReference type="EMBL" id="KAI9244576.1"/>
    </source>
</evidence>
<protein>
    <submittedName>
        <fullName evidence="1">Uncharacterized protein</fullName>
    </submittedName>
</protein>
<organism evidence="1 2">
    <name type="scientific">Phascolomyces articulosus</name>
    <dbReference type="NCBI Taxonomy" id="60185"/>
    <lineage>
        <taxon>Eukaryota</taxon>
        <taxon>Fungi</taxon>
        <taxon>Fungi incertae sedis</taxon>
        <taxon>Mucoromycota</taxon>
        <taxon>Mucoromycotina</taxon>
        <taxon>Mucoromycetes</taxon>
        <taxon>Mucorales</taxon>
        <taxon>Lichtheimiaceae</taxon>
        <taxon>Phascolomyces</taxon>
    </lineage>
</organism>
<accession>A0AAD5P773</accession>
<comment type="caution">
    <text evidence="1">The sequence shown here is derived from an EMBL/GenBank/DDBJ whole genome shotgun (WGS) entry which is preliminary data.</text>
</comment>
<reference evidence="1" key="2">
    <citation type="submission" date="2023-02" db="EMBL/GenBank/DDBJ databases">
        <authorList>
            <consortium name="DOE Joint Genome Institute"/>
            <person name="Mondo S.J."/>
            <person name="Chang Y."/>
            <person name="Wang Y."/>
            <person name="Ahrendt S."/>
            <person name="Andreopoulos W."/>
            <person name="Barry K."/>
            <person name="Beard J."/>
            <person name="Benny G.L."/>
            <person name="Blankenship S."/>
            <person name="Bonito G."/>
            <person name="Cuomo C."/>
            <person name="Desiro A."/>
            <person name="Gervers K.A."/>
            <person name="Hundley H."/>
            <person name="Kuo A."/>
            <person name="LaButti K."/>
            <person name="Lang B.F."/>
            <person name="Lipzen A."/>
            <person name="O'Donnell K."/>
            <person name="Pangilinan J."/>
            <person name="Reynolds N."/>
            <person name="Sandor L."/>
            <person name="Smith M.W."/>
            <person name="Tsang A."/>
            <person name="Grigoriev I.V."/>
            <person name="Stajich J.E."/>
            <person name="Spatafora J.W."/>
        </authorList>
    </citation>
    <scope>NUCLEOTIDE SEQUENCE</scope>
    <source>
        <strain evidence="1">RSA 2281</strain>
    </source>
</reference>
<sequence>MYRLDSQRKNNSVIIKGLQLIFAQVQKTNPSLHQKNLNQKGLIVVIRKLFKTLIVSHSFDSSITD</sequence>
<gene>
    <name evidence="1" type="ORF">BDA99DRAFT_528987</name>
</gene>